<sequence length="366" mass="42183">MGPQLPDHLLLVMVRSLALDGCDPEFKKDVLQNLLVLTADKFEENKIIIDNFDDLLKGLFKVLETESSHAEMACLCLVNLSAKENGPNKIMSYISNNISTNGSGVVAKILRYVDETTPEIAKAVLMLLCNLTREKNHANKLYEAFIDQTTTLKSLIKLFITRDIKHETNYDYVSYLLSNLCQLHEVRMWLLDNDNLQKLLPFLNHKNSIRKAGVIMLVKNCCFELEKHEWLLSEDLDLLPRLLLPLAGPEQFDDEDNEKLPIDLQYLSDDKERESDPNLRLALIQALTQLSAKRNCREIIRDQGTYLILRELHKWEPNMEVKLACENLVDILIKTEDEIGTDNFHDLNVPEELIDKFKKMDEAYLN</sequence>
<dbReference type="OrthoDB" id="338814at2759"/>
<dbReference type="Pfam" id="PF04063">
    <property type="entry name" value="DUF383"/>
    <property type="match status" value="1"/>
</dbReference>
<evidence type="ECO:0000256" key="2">
    <source>
        <dbReference type="ARBA" id="ARBA00014076"/>
    </source>
</evidence>
<dbReference type="InterPro" id="IPR011989">
    <property type="entry name" value="ARM-like"/>
</dbReference>
<accession>A0A2S2PVP3</accession>
<dbReference type="EMBL" id="GGMS01000260">
    <property type="protein sequence ID" value="MBY69463.1"/>
    <property type="molecule type" value="Transcribed_RNA"/>
</dbReference>
<evidence type="ECO:0000313" key="5">
    <source>
        <dbReference type="EMBL" id="MBY69463.1"/>
    </source>
</evidence>
<name>A0A2S2PVP3_9HEMI</name>
<dbReference type="InterPro" id="IPR007205">
    <property type="entry name" value="Protein_HGH1_N"/>
</dbReference>
<keyword evidence="6" id="KW-1185">Reference proteome</keyword>
<dbReference type="InterPro" id="IPR016024">
    <property type="entry name" value="ARM-type_fold"/>
</dbReference>
<gene>
    <name evidence="7" type="primary">LOC112686870</name>
    <name evidence="5" type="ORF">g.37423</name>
</gene>
<dbReference type="PANTHER" id="PTHR13387:SF9">
    <property type="entry name" value="PROTEIN HGH1 HOMOLOG"/>
    <property type="match status" value="1"/>
</dbReference>
<dbReference type="RefSeq" id="XP_025415111.1">
    <property type="nucleotide sequence ID" value="XM_025559326.1"/>
</dbReference>
<dbReference type="AlphaFoldDB" id="A0A2S2PVP3"/>
<reference evidence="7" key="2">
    <citation type="submission" date="2025-04" db="UniProtKB">
        <authorList>
            <consortium name="RefSeq"/>
        </authorList>
    </citation>
    <scope>IDENTIFICATION</scope>
    <source>
        <tissue evidence="7">Whole body</tissue>
    </source>
</reference>
<dbReference type="Pfam" id="PF04064">
    <property type="entry name" value="DUF384"/>
    <property type="match status" value="1"/>
</dbReference>
<reference evidence="5" key="1">
    <citation type="submission" date="2018-04" db="EMBL/GenBank/DDBJ databases">
        <title>Transcriptome assembly of Sipha flava.</title>
        <authorList>
            <person name="Scully E.D."/>
            <person name="Geib S.M."/>
            <person name="Palmer N.A."/>
            <person name="Koch K."/>
            <person name="Bradshaw J."/>
            <person name="Heng-Moss T."/>
            <person name="Sarath G."/>
        </authorList>
    </citation>
    <scope>NUCLEOTIDE SEQUENCE</scope>
</reference>
<evidence type="ECO:0000259" key="3">
    <source>
        <dbReference type="Pfam" id="PF04063"/>
    </source>
</evidence>
<evidence type="ECO:0000256" key="1">
    <source>
        <dbReference type="ARBA" id="ARBA00006712"/>
    </source>
</evidence>
<evidence type="ECO:0000313" key="6">
    <source>
        <dbReference type="Proteomes" id="UP000694846"/>
    </source>
</evidence>
<dbReference type="InterPro" id="IPR007206">
    <property type="entry name" value="Protein_HGH1_C"/>
</dbReference>
<dbReference type="SUPFAM" id="SSF48371">
    <property type="entry name" value="ARM repeat"/>
    <property type="match status" value="1"/>
</dbReference>
<feature type="domain" description="Protein HGH1 N-terminal" evidence="3">
    <location>
        <begin position="117"/>
        <end position="280"/>
    </location>
</feature>
<dbReference type="Gene3D" id="1.25.10.10">
    <property type="entry name" value="Leucine-rich Repeat Variant"/>
    <property type="match status" value="1"/>
</dbReference>
<dbReference type="Proteomes" id="UP000694846">
    <property type="component" value="Unplaced"/>
</dbReference>
<organism evidence="5">
    <name type="scientific">Sipha flava</name>
    <name type="common">yellow sugarcane aphid</name>
    <dbReference type="NCBI Taxonomy" id="143950"/>
    <lineage>
        <taxon>Eukaryota</taxon>
        <taxon>Metazoa</taxon>
        <taxon>Ecdysozoa</taxon>
        <taxon>Arthropoda</taxon>
        <taxon>Hexapoda</taxon>
        <taxon>Insecta</taxon>
        <taxon>Pterygota</taxon>
        <taxon>Neoptera</taxon>
        <taxon>Paraneoptera</taxon>
        <taxon>Hemiptera</taxon>
        <taxon>Sternorrhyncha</taxon>
        <taxon>Aphidomorpha</taxon>
        <taxon>Aphidoidea</taxon>
        <taxon>Aphididae</taxon>
        <taxon>Sipha</taxon>
    </lineage>
</organism>
<dbReference type="PANTHER" id="PTHR13387">
    <property type="entry name" value="PROTEIN HGH1 HOMOLOG"/>
    <property type="match status" value="1"/>
</dbReference>
<comment type="similarity">
    <text evidence="1">Belongs to the HGH1 family.</text>
</comment>
<evidence type="ECO:0000259" key="4">
    <source>
        <dbReference type="Pfam" id="PF04064"/>
    </source>
</evidence>
<proteinExistence type="inferred from homology"/>
<dbReference type="GeneID" id="112686870"/>
<protein>
    <recommendedName>
        <fullName evidence="2">Protein HGH1 homolog</fullName>
    </recommendedName>
</protein>
<evidence type="ECO:0000313" key="7">
    <source>
        <dbReference type="RefSeq" id="XP_025415111.1"/>
    </source>
</evidence>
<feature type="domain" description="Protein HGH1 C-terminal" evidence="4">
    <location>
        <begin position="286"/>
        <end position="339"/>
    </location>
</feature>
<dbReference type="InterPro" id="IPR039717">
    <property type="entry name" value="Hgh1"/>
</dbReference>